<protein>
    <submittedName>
        <fullName evidence="2">F-box domain</fullName>
    </submittedName>
</protein>
<dbReference type="Proteomes" id="UP000694251">
    <property type="component" value="Chromosome 7"/>
</dbReference>
<proteinExistence type="predicted"/>
<evidence type="ECO:0000259" key="1">
    <source>
        <dbReference type="PROSITE" id="PS50181"/>
    </source>
</evidence>
<dbReference type="PANTHER" id="PTHR31672">
    <property type="entry name" value="BNACNNG10540D PROTEIN"/>
    <property type="match status" value="1"/>
</dbReference>
<dbReference type="InterPro" id="IPR017451">
    <property type="entry name" value="F-box-assoc_interact_dom"/>
</dbReference>
<comment type="caution">
    <text evidence="2">The sequence shown here is derived from an EMBL/GenBank/DDBJ whole genome shotgun (WGS) entry which is preliminary data.</text>
</comment>
<name>A0A8T2BM16_ARASU</name>
<organism evidence="2 3">
    <name type="scientific">Arabidopsis suecica</name>
    <name type="common">Swedish thale-cress</name>
    <name type="synonym">Cardaminopsis suecica</name>
    <dbReference type="NCBI Taxonomy" id="45249"/>
    <lineage>
        <taxon>Eukaryota</taxon>
        <taxon>Viridiplantae</taxon>
        <taxon>Streptophyta</taxon>
        <taxon>Embryophyta</taxon>
        <taxon>Tracheophyta</taxon>
        <taxon>Spermatophyta</taxon>
        <taxon>Magnoliopsida</taxon>
        <taxon>eudicotyledons</taxon>
        <taxon>Gunneridae</taxon>
        <taxon>Pentapetalae</taxon>
        <taxon>rosids</taxon>
        <taxon>malvids</taxon>
        <taxon>Brassicales</taxon>
        <taxon>Brassicaceae</taxon>
        <taxon>Camelineae</taxon>
        <taxon>Arabidopsis</taxon>
    </lineage>
</organism>
<gene>
    <name evidence="2" type="ORF">ISN44_As07g007800</name>
</gene>
<evidence type="ECO:0000313" key="3">
    <source>
        <dbReference type="Proteomes" id="UP000694251"/>
    </source>
</evidence>
<sequence length="372" mass="43058">MDSLPHHLLDEILFRIDHRSLAMMQCTNRSLQTYISKNPNFESEYFSRVRSSLIYIALPVYGSSLLCYYLYGDSRSPRTQTVETLMECHILGSCSGLLLLFLDKKLCIANPLTKKIRFLNHSRSKFFPRVTTLRLGRQQVMGFAVDQIDRTTQSFKIVVINEVRNGNETTYEFEINRGDSWKLSETTFTCCTSNLDDRMKKPVYMKGALHWLRNDGSTVAFDPKTEKARLIPIRFPKELCIKTLFTAAYNNLTLISATEEVVYVYALENILNDPKWVLVKQIRNGILDEKKLYSWGLEAYDGKCLVLKETMLKKDDYKQVLRGYDLRANKWEVIGSIPRWCTYAIDFYQFKPSSSSVIGLDDKEGELRDIGL</sequence>
<dbReference type="InterPro" id="IPR006527">
    <property type="entry name" value="F-box-assoc_dom_typ1"/>
</dbReference>
<dbReference type="InterPro" id="IPR001810">
    <property type="entry name" value="F-box_dom"/>
</dbReference>
<dbReference type="PROSITE" id="PS50181">
    <property type="entry name" value="FBOX"/>
    <property type="match status" value="1"/>
</dbReference>
<evidence type="ECO:0000313" key="2">
    <source>
        <dbReference type="EMBL" id="KAG7588447.1"/>
    </source>
</evidence>
<dbReference type="OrthoDB" id="1089231at2759"/>
<accession>A0A8T2BM16</accession>
<dbReference type="NCBIfam" id="TIGR01640">
    <property type="entry name" value="F_box_assoc_1"/>
    <property type="match status" value="1"/>
</dbReference>
<reference evidence="2 3" key="1">
    <citation type="submission" date="2020-12" db="EMBL/GenBank/DDBJ databases">
        <title>Concerted genomic and epigenomic changes stabilize Arabidopsis allopolyploids.</title>
        <authorList>
            <person name="Chen Z."/>
        </authorList>
    </citation>
    <scope>NUCLEOTIDE SEQUENCE [LARGE SCALE GENOMIC DNA]</scope>
    <source>
        <strain evidence="2">As9502</strain>
        <tissue evidence="2">Leaf</tissue>
    </source>
</reference>
<dbReference type="AlphaFoldDB" id="A0A8T2BM16"/>
<dbReference type="PANTHER" id="PTHR31672:SF2">
    <property type="entry name" value="F-BOX DOMAIN-CONTAINING PROTEIN"/>
    <property type="match status" value="1"/>
</dbReference>
<keyword evidence="3" id="KW-1185">Reference proteome</keyword>
<dbReference type="InterPro" id="IPR050796">
    <property type="entry name" value="SCF_F-box_component"/>
</dbReference>
<feature type="domain" description="F-box" evidence="1">
    <location>
        <begin position="1"/>
        <end position="49"/>
    </location>
</feature>
<dbReference type="Pfam" id="PF07734">
    <property type="entry name" value="FBA_1"/>
    <property type="match status" value="1"/>
</dbReference>
<dbReference type="EMBL" id="JAEFBJ010000007">
    <property type="protein sequence ID" value="KAG7588447.1"/>
    <property type="molecule type" value="Genomic_DNA"/>
</dbReference>